<protein>
    <submittedName>
        <fullName evidence="2">Uncharacterized protein</fullName>
    </submittedName>
</protein>
<dbReference type="Proteomes" id="UP000244005">
    <property type="component" value="Unassembled WGS sequence"/>
</dbReference>
<sequence>MAPPLSRIRHTIILRARPKHPTPLLVILPSPNAVLLTNTNATAFDKCHHESTPPQLSSAQLNSLFLFLSVRRLPFFLSFTSSNSVTAAQEIHALEGRRRPSPPARQETCESTAGLPPFQTNPPLAVEIRHSPESPTSTSTRCRERDGLSSARSDRRTKRRDRHREEVELEKRREKSESHRKERALRSFQGSCGMKLEEEEEEEEEERWRWMEGVSCNSREGLVGQ</sequence>
<evidence type="ECO:0000256" key="1">
    <source>
        <dbReference type="SAM" id="MobiDB-lite"/>
    </source>
</evidence>
<proteinExistence type="predicted"/>
<feature type="region of interest" description="Disordered" evidence="1">
    <location>
        <begin position="94"/>
        <end position="209"/>
    </location>
</feature>
<dbReference type="EMBL" id="KZ772681">
    <property type="protein sequence ID" value="PTQ46996.1"/>
    <property type="molecule type" value="Genomic_DNA"/>
</dbReference>
<accession>A0A2R6XLR5</accession>
<feature type="compositionally biased region" description="Basic and acidic residues" evidence="1">
    <location>
        <begin position="163"/>
        <end position="180"/>
    </location>
</feature>
<organism evidence="2 3">
    <name type="scientific">Marchantia polymorpha</name>
    <name type="common">Common liverwort</name>
    <name type="synonym">Marchantia aquatica</name>
    <dbReference type="NCBI Taxonomy" id="3197"/>
    <lineage>
        <taxon>Eukaryota</taxon>
        <taxon>Viridiplantae</taxon>
        <taxon>Streptophyta</taxon>
        <taxon>Embryophyta</taxon>
        <taxon>Marchantiophyta</taxon>
        <taxon>Marchantiopsida</taxon>
        <taxon>Marchantiidae</taxon>
        <taxon>Marchantiales</taxon>
        <taxon>Marchantiaceae</taxon>
        <taxon>Marchantia</taxon>
    </lineage>
</organism>
<dbReference type="AlphaFoldDB" id="A0A2R6XLR5"/>
<reference evidence="3" key="1">
    <citation type="journal article" date="2017" name="Cell">
        <title>Insights into land plant evolution garnered from the Marchantia polymorpha genome.</title>
        <authorList>
            <person name="Bowman J.L."/>
            <person name="Kohchi T."/>
            <person name="Yamato K.T."/>
            <person name="Jenkins J."/>
            <person name="Shu S."/>
            <person name="Ishizaki K."/>
            <person name="Yamaoka S."/>
            <person name="Nishihama R."/>
            <person name="Nakamura Y."/>
            <person name="Berger F."/>
            <person name="Adam C."/>
            <person name="Aki S.S."/>
            <person name="Althoff F."/>
            <person name="Araki T."/>
            <person name="Arteaga-Vazquez M.A."/>
            <person name="Balasubrmanian S."/>
            <person name="Barry K."/>
            <person name="Bauer D."/>
            <person name="Boehm C.R."/>
            <person name="Briginshaw L."/>
            <person name="Caballero-Perez J."/>
            <person name="Catarino B."/>
            <person name="Chen F."/>
            <person name="Chiyoda S."/>
            <person name="Chovatia M."/>
            <person name="Davies K.M."/>
            <person name="Delmans M."/>
            <person name="Demura T."/>
            <person name="Dierschke T."/>
            <person name="Dolan L."/>
            <person name="Dorantes-Acosta A.E."/>
            <person name="Eklund D.M."/>
            <person name="Florent S.N."/>
            <person name="Flores-Sandoval E."/>
            <person name="Fujiyama A."/>
            <person name="Fukuzawa H."/>
            <person name="Galik B."/>
            <person name="Grimanelli D."/>
            <person name="Grimwood J."/>
            <person name="Grossniklaus U."/>
            <person name="Hamada T."/>
            <person name="Haseloff J."/>
            <person name="Hetherington A.J."/>
            <person name="Higo A."/>
            <person name="Hirakawa Y."/>
            <person name="Hundley H.N."/>
            <person name="Ikeda Y."/>
            <person name="Inoue K."/>
            <person name="Inoue S.I."/>
            <person name="Ishida S."/>
            <person name="Jia Q."/>
            <person name="Kakita M."/>
            <person name="Kanazawa T."/>
            <person name="Kawai Y."/>
            <person name="Kawashima T."/>
            <person name="Kennedy M."/>
            <person name="Kinose K."/>
            <person name="Kinoshita T."/>
            <person name="Kohara Y."/>
            <person name="Koide E."/>
            <person name="Komatsu K."/>
            <person name="Kopischke S."/>
            <person name="Kubo M."/>
            <person name="Kyozuka J."/>
            <person name="Lagercrantz U."/>
            <person name="Lin S.S."/>
            <person name="Lindquist E."/>
            <person name="Lipzen A.M."/>
            <person name="Lu C.W."/>
            <person name="De Luna E."/>
            <person name="Martienssen R.A."/>
            <person name="Minamino N."/>
            <person name="Mizutani M."/>
            <person name="Mizutani M."/>
            <person name="Mochizuki N."/>
            <person name="Monte I."/>
            <person name="Mosher R."/>
            <person name="Nagasaki H."/>
            <person name="Nakagami H."/>
            <person name="Naramoto S."/>
            <person name="Nishitani K."/>
            <person name="Ohtani M."/>
            <person name="Okamoto T."/>
            <person name="Okumura M."/>
            <person name="Phillips J."/>
            <person name="Pollak B."/>
            <person name="Reinders A."/>
            <person name="Rovekamp M."/>
            <person name="Sano R."/>
            <person name="Sawa S."/>
            <person name="Schmid M.W."/>
            <person name="Shirakawa M."/>
            <person name="Solano R."/>
            <person name="Spunde A."/>
            <person name="Suetsugu N."/>
            <person name="Sugano S."/>
            <person name="Sugiyama A."/>
            <person name="Sun R."/>
            <person name="Suzuki Y."/>
            <person name="Takenaka M."/>
            <person name="Takezawa D."/>
            <person name="Tomogane H."/>
            <person name="Tsuzuki M."/>
            <person name="Ueda T."/>
            <person name="Umeda M."/>
            <person name="Ward J.M."/>
            <person name="Watanabe Y."/>
            <person name="Yazaki K."/>
            <person name="Yokoyama R."/>
            <person name="Yoshitake Y."/>
            <person name="Yotsui I."/>
            <person name="Zachgo S."/>
            <person name="Schmutz J."/>
        </authorList>
    </citation>
    <scope>NUCLEOTIDE SEQUENCE [LARGE SCALE GENOMIC DNA]</scope>
    <source>
        <strain evidence="3">Tak-1</strain>
    </source>
</reference>
<gene>
    <name evidence="2" type="ORF">MARPO_0009s0100</name>
</gene>
<name>A0A2R6XLR5_MARPO</name>
<evidence type="ECO:0000313" key="2">
    <source>
        <dbReference type="EMBL" id="PTQ46996.1"/>
    </source>
</evidence>
<keyword evidence="3" id="KW-1185">Reference proteome</keyword>
<evidence type="ECO:0000313" key="3">
    <source>
        <dbReference type="Proteomes" id="UP000244005"/>
    </source>
</evidence>